<dbReference type="NCBIfam" id="TIGR01614">
    <property type="entry name" value="PME_inhib"/>
    <property type="match status" value="1"/>
</dbReference>
<dbReference type="Proteomes" id="UP001293254">
    <property type="component" value="Unassembled WGS sequence"/>
</dbReference>
<comment type="similarity">
    <text evidence="3">Belongs to the PMEI family.</text>
</comment>
<dbReference type="Gene3D" id="1.20.140.40">
    <property type="entry name" value="Invertase/pectin methylesterase inhibitor family protein"/>
    <property type="match status" value="1"/>
</dbReference>
<evidence type="ECO:0000256" key="1">
    <source>
        <dbReference type="ARBA" id="ARBA00022729"/>
    </source>
</evidence>
<keyword evidence="7" id="KW-1185">Reference proteome</keyword>
<gene>
    <name evidence="6" type="ORF">Salat_2224100</name>
</gene>
<sequence length="209" mass="23151">MSCKVFFLSAALLFALISRSTTAKVQPPKLRLNLHFTQKIAKQSGTPLIDTACRGVGAHEKECFDTLRSAPPHQQADAGELAFFALKYVEDHAVNVTTIIKTIVGNFSDLAPMLQASLSECLDQYNPLDDLIEDAINELLAKSYEETKKFLMAAMTNIEVCDSQLKGSTAEEKAEKKSQLEIEWSQDLSNYNDYLKNLLAAAMNILQSD</sequence>
<dbReference type="InterPro" id="IPR052421">
    <property type="entry name" value="PCW_Enzyme_Inhibitor"/>
</dbReference>
<dbReference type="AlphaFoldDB" id="A0AAE2CDG8"/>
<proteinExistence type="inferred from homology"/>
<dbReference type="EMBL" id="JACGWO010000009">
    <property type="protein sequence ID" value="KAK4418114.1"/>
    <property type="molecule type" value="Genomic_DNA"/>
</dbReference>
<reference evidence="6" key="2">
    <citation type="journal article" date="2024" name="Plant">
        <title>Genomic evolution and insights into agronomic trait innovations of Sesamum species.</title>
        <authorList>
            <person name="Miao H."/>
            <person name="Wang L."/>
            <person name="Qu L."/>
            <person name="Liu H."/>
            <person name="Sun Y."/>
            <person name="Le M."/>
            <person name="Wang Q."/>
            <person name="Wei S."/>
            <person name="Zheng Y."/>
            <person name="Lin W."/>
            <person name="Duan Y."/>
            <person name="Cao H."/>
            <person name="Xiong S."/>
            <person name="Wang X."/>
            <person name="Wei L."/>
            <person name="Li C."/>
            <person name="Ma Q."/>
            <person name="Ju M."/>
            <person name="Zhao R."/>
            <person name="Li G."/>
            <person name="Mu C."/>
            <person name="Tian Q."/>
            <person name="Mei H."/>
            <person name="Zhang T."/>
            <person name="Gao T."/>
            <person name="Zhang H."/>
        </authorList>
    </citation>
    <scope>NUCLEOTIDE SEQUENCE</scope>
    <source>
        <strain evidence="6">3651</strain>
    </source>
</reference>
<comment type="caution">
    <text evidence="6">The sequence shown here is derived from an EMBL/GenBank/DDBJ whole genome shotgun (WGS) entry which is preliminary data.</text>
</comment>
<reference evidence="6" key="1">
    <citation type="submission" date="2020-06" db="EMBL/GenBank/DDBJ databases">
        <authorList>
            <person name="Li T."/>
            <person name="Hu X."/>
            <person name="Zhang T."/>
            <person name="Song X."/>
            <person name="Zhang H."/>
            <person name="Dai N."/>
            <person name="Sheng W."/>
            <person name="Hou X."/>
            <person name="Wei L."/>
        </authorList>
    </citation>
    <scope>NUCLEOTIDE SEQUENCE</scope>
    <source>
        <strain evidence="6">3651</strain>
        <tissue evidence="6">Leaf</tissue>
    </source>
</reference>
<name>A0AAE2CDG8_9LAMI</name>
<feature type="chain" id="PRO_5042070156" description="Pectinesterase inhibitor domain-containing protein" evidence="4">
    <location>
        <begin position="24"/>
        <end position="209"/>
    </location>
</feature>
<evidence type="ECO:0000313" key="7">
    <source>
        <dbReference type="Proteomes" id="UP001293254"/>
    </source>
</evidence>
<evidence type="ECO:0000259" key="5">
    <source>
        <dbReference type="SMART" id="SM00856"/>
    </source>
</evidence>
<feature type="signal peptide" evidence="4">
    <location>
        <begin position="1"/>
        <end position="23"/>
    </location>
</feature>
<evidence type="ECO:0000256" key="2">
    <source>
        <dbReference type="ARBA" id="ARBA00023157"/>
    </source>
</evidence>
<dbReference type="SMART" id="SM00856">
    <property type="entry name" value="PMEI"/>
    <property type="match status" value="1"/>
</dbReference>
<protein>
    <recommendedName>
        <fullName evidence="5">Pectinesterase inhibitor domain-containing protein</fullName>
    </recommendedName>
</protein>
<evidence type="ECO:0000313" key="6">
    <source>
        <dbReference type="EMBL" id="KAK4418114.1"/>
    </source>
</evidence>
<dbReference type="GO" id="GO:0004857">
    <property type="term" value="F:enzyme inhibitor activity"/>
    <property type="evidence" value="ECO:0007669"/>
    <property type="project" value="InterPro"/>
</dbReference>
<dbReference type="CDD" id="cd14859">
    <property type="entry name" value="PMEI_like"/>
    <property type="match status" value="1"/>
</dbReference>
<keyword evidence="2" id="KW-1015">Disulfide bond</keyword>
<keyword evidence="1 4" id="KW-0732">Signal</keyword>
<organism evidence="6 7">
    <name type="scientific">Sesamum alatum</name>
    <dbReference type="NCBI Taxonomy" id="300844"/>
    <lineage>
        <taxon>Eukaryota</taxon>
        <taxon>Viridiplantae</taxon>
        <taxon>Streptophyta</taxon>
        <taxon>Embryophyta</taxon>
        <taxon>Tracheophyta</taxon>
        <taxon>Spermatophyta</taxon>
        <taxon>Magnoliopsida</taxon>
        <taxon>eudicotyledons</taxon>
        <taxon>Gunneridae</taxon>
        <taxon>Pentapetalae</taxon>
        <taxon>asterids</taxon>
        <taxon>lamiids</taxon>
        <taxon>Lamiales</taxon>
        <taxon>Pedaliaceae</taxon>
        <taxon>Sesamum</taxon>
    </lineage>
</organism>
<dbReference type="SUPFAM" id="SSF101148">
    <property type="entry name" value="Plant invertase/pectin methylesterase inhibitor"/>
    <property type="match status" value="1"/>
</dbReference>
<accession>A0AAE2CDG8</accession>
<dbReference type="InterPro" id="IPR006501">
    <property type="entry name" value="Pectinesterase_inhib_dom"/>
</dbReference>
<dbReference type="Pfam" id="PF04043">
    <property type="entry name" value="PMEI"/>
    <property type="match status" value="1"/>
</dbReference>
<evidence type="ECO:0000256" key="4">
    <source>
        <dbReference type="SAM" id="SignalP"/>
    </source>
</evidence>
<dbReference type="PANTHER" id="PTHR36710:SF18">
    <property type="entry name" value="PECTINESTERASE INHIBITOR 5-RELATED"/>
    <property type="match status" value="1"/>
</dbReference>
<evidence type="ECO:0000256" key="3">
    <source>
        <dbReference type="ARBA" id="ARBA00038471"/>
    </source>
</evidence>
<dbReference type="PANTHER" id="PTHR36710">
    <property type="entry name" value="PECTINESTERASE INHIBITOR-LIKE"/>
    <property type="match status" value="1"/>
</dbReference>
<dbReference type="InterPro" id="IPR035513">
    <property type="entry name" value="Invertase/methylesterase_inhib"/>
</dbReference>
<feature type="domain" description="Pectinesterase inhibitor" evidence="5">
    <location>
        <begin position="44"/>
        <end position="201"/>
    </location>
</feature>